<comment type="catalytic activity">
    <reaction evidence="5">
        <text>diphthine-[translation elongation factor 2] + NH4(+) + ATP = diphthamide-[translation elongation factor 2] + AMP + diphosphate + H(+)</text>
        <dbReference type="Rhea" id="RHEA:19753"/>
        <dbReference type="Rhea" id="RHEA-COMP:10172"/>
        <dbReference type="Rhea" id="RHEA-COMP:10174"/>
        <dbReference type="ChEBI" id="CHEBI:15378"/>
        <dbReference type="ChEBI" id="CHEBI:16692"/>
        <dbReference type="ChEBI" id="CHEBI:28938"/>
        <dbReference type="ChEBI" id="CHEBI:30616"/>
        <dbReference type="ChEBI" id="CHEBI:33019"/>
        <dbReference type="ChEBI" id="CHEBI:82696"/>
        <dbReference type="ChEBI" id="CHEBI:456215"/>
        <dbReference type="EC" id="6.3.1.14"/>
    </reaction>
</comment>
<dbReference type="PANTHER" id="PTHR12196:SF2">
    <property type="entry name" value="DIPHTHINE--AMMONIA LIGASE"/>
    <property type="match status" value="1"/>
</dbReference>
<dbReference type="InterPro" id="IPR030662">
    <property type="entry name" value="DPH6/MJ0570"/>
</dbReference>
<dbReference type="EC" id="6.3.1.14" evidence="1"/>
<keyword evidence="8" id="KW-1185">Reference proteome</keyword>
<dbReference type="GO" id="GO:0017178">
    <property type="term" value="F:diphthine-ammonia ligase activity"/>
    <property type="evidence" value="ECO:0007669"/>
    <property type="project" value="UniProtKB-EC"/>
</dbReference>
<dbReference type="SUPFAM" id="SSF52402">
    <property type="entry name" value="Adenine nucleotide alpha hydrolases-like"/>
    <property type="match status" value="1"/>
</dbReference>
<dbReference type="Gene3D" id="3.40.50.620">
    <property type="entry name" value="HUPs"/>
    <property type="match status" value="1"/>
</dbReference>
<keyword evidence="7" id="KW-0436">Ligase</keyword>
<dbReference type="CDD" id="cd01994">
    <property type="entry name" value="AANH_PF0828-like"/>
    <property type="match status" value="1"/>
</dbReference>
<evidence type="ECO:0000313" key="7">
    <source>
        <dbReference type="EMBL" id="KAF9764262.1"/>
    </source>
</evidence>
<organism evidence="7 8">
    <name type="scientific">Nosema granulosis</name>
    <dbReference type="NCBI Taxonomy" id="83296"/>
    <lineage>
        <taxon>Eukaryota</taxon>
        <taxon>Fungi</taxon>
        <taxon>Fungi incertae sedis</taxon>
        <taxon>Microsporidia</taxon>
        <taxon>Nosematidae</taxon>
        <taxon>Nosema</taxon>
    </lineage>
</organism>
<dbReference type="EMBL" id="SBJO01000030">
    <property type="protein sequence ID" value="KAF9764262.1"/>
    <property type="molecule type" value="Genomic_DNA"/>
</dbReference>
<sequence length="243" mass="27486">MDFIGLVSGGKDSIYSIKCCIDKGHKLVGILYMLNPSPYVDSYMYQTVGSEIVKLFGDCLDVPLFIYETECNAANQDLIYQENAKDEVEDLYKALSEIKRKINFQAVSSGAILSRYQKNRVENVANRLGISSMAPLWNFDQKKLLKEMIDYGLEAVLVKVASSSLDKSYLGKPIENIYSSNVLLDGNYCGEGGEYETVVLNCPLFKYKICYTDFDVVNHPDEDFEHGTVFYITFNGLKLEKKQ</sequence>
<evidence type="ECO:0000259" key="6">
    <source>
        <dbReference type="Pfam" id="PF01902"/>
    </source>
</evidence>
<dbReference type="FunFam" id="3.40.50.620:FF:000145">
    <property type="entry name" value="ATP-binding domain containing protein"/>
    <property type="match status" value="1"/>
</dbReference>
<evidence type="ECO:0000256" key="1">
    <source>
        <dbReference type="ARBA" id="ARBA00012089"/>
    </source>
</evidence>
<dbReference type="Gene3D" id="3.90.1490.10">
    <property type="entry name" value="putative n-type atp pyrophosphatase, domain 2"/>
    <property type="match status" value="1"/>
</dbReference>
<feature type="domain" description="Diphthamide synthase" evidence="6">
    <location>
        <begin position="3"/>
        <end position="218"/>
    </location>
</feature>
<dbReference type="PIRSF" id="PIRSF039123">
    <property type="entry name" value="Diphthamide_synthase"/>
    <property type="match status" value="1"/>
</dbReference>
<proteinExistence type="predicted"/>
<reference evidence="7 8" key="1">
    <citation type="journal article" date="2020" name="Genome Biol. Evol.">
        <title>Comparative genomics of strictly vertically transmitted, feminizing microsporidia endosymbionts of amphipod crustaceans.</title>
        <authorList>
            <person name="Cormier A."/>
            <person name="Chebbi M.A."/>
            <person name="Giraud I."/>
            <person name="Wattier R."/>
            <person name="Teixeira M."/>
            <person name="Gilbert C."/>
            <person name="Rigaud T."/>
            <person name="Cordaux R."/>
        </authorList>
    </citation>
    <scope>NUCLEOTIDE SEQUENCE [LARGE SCALE GENOMIC DNA]</scope>
    <source>
        <strain evidence="7 8">Ou3-Ou53</strain>
    </source>
</reference>
<accession>A0A9P6GZV6</accession>
<evidence type="ECO:0000256" key="2">
    <source>
        <dbReference type="ARBA" id="ARBA00018426"/>
    </source>
</evidence>
<dbReference type="AlphaFoldDB" id="A0A9P6GZV6"/>
<evidence type="ECO:0000256" key="3">
    <source>
        <dbReference type="ARBA" id="ARBA00029814"/>
    </source>
</evidence>
<evidence type="ECO:0000256" key="5">
    <source>
        <dbReference type="ARBA" id="ARBA00048108"/>
    </source>
</evidence>
<dbReference type="GO" id="GO:0017183">
    <property type="term" value="P:protein histidyl modification to diphthamide"/>
    <property type="evidence" value="ECO:0007669"/>
    <property type="project" value="TreeGrafter"/>
</dbReference>
<name>A0A9P6GZV6_9MICR</name>
<dbReference type="OrthoDB" id="686384at2759"/>
<dbReference type="InterPro" id="IPR014729">
    <property type="entry name" value="Rossmann-like_a/b/a_fold"/>
</dbReference>
<dbReference type="NCBIfam" id="TIGR00290">
    <property type="entry name" value="MJ0570_dom"/>
    <property type="match status" value="1"/>
</dbReference>
<dbReference type="PANTHER" id="PTHR12196">
    <property type="entry name" value="DOMAIN OF UNKNOWN FUNCTION 71 DUF71 -CONTAINING PROTEIN"/>
    <property type="match status" value="1"/>
</dbReference>
<dbReference type="InterPro" id="IPR002761">
    <property type="entry name" value="Diphthami_syn_dom"/>
</dbReference>
<dbReference type="Proteomes" id="UP000740883">
    <property type="component" value="Unassembled WGS sequence"/>
</dbReference>
<gene>
    <name evidence="7" type="primary">mug71</name>
    <name evidence="7" type="ORF">NGRA_0698</name>
</gene>
<protein>
    <recommendedName>
        <fullName evidence="2">Diphthine--ammonia ligase</fullName>
        <ecNumber evidence="1">6.3.1.14</ecNumber>
    </recommendedName>
    <alternativeName>
        <fullName evidence="3">Diphthamide synthase</fullName>
    </alternativeName>
    <alternativeName>
        <fullName evidence="4">Diphthamide synthetase</fullName>
    </alternativeName>
</protein>
<evidence type="ECO:0000313" key="8">
    <source>
        <dbReference type="Proteomes" id="UP000740883"/>
    </source>
</evidence>
<dbReference type="Pfam" id="PF01902">
    <property type="entry name" value="Diphthami_syn_2"/>
    <property type="match status" value="1"/>
</dbReference>
<comment type="caution">
    <text evidence="7">The sequence shown here is derived from an EMBL/GenBank/DDBJ whole genome shotgun (WGS) entry which is preliminary data.</text>
</comment>
<evidence type="ECO:0000256" key="4">
    <source>
        <dbReference type="ARBA" id="ARBA00031552"/>
    </source>
</evidence>